<gene>
    <name evidence="1" type="ORF">CWC46_16225</name>
    <name evidence="2" type="ORF">Ser39006_016225</name>
</gene>
<dbReference type="Gene3D" id="3.40.47.10">
    <property type="match status" value="1"/>
</dbReference>
<dbReference type="KEGG" id="serq:CWC46_16225"/>
<dbReference type="GO" id="GO:0016746">
    <property type="term" value="F:acyltransferase activity"/>
    <property type="evidence" value="ECO:0007669"/>
    <property type="project" value="InterPro"/>
</dbReference>
<dbReference type="OrthoDB" id="6431177at2"/>
<dbReference type="Proteomes" id="UP000017700">
    <property type="component" value="Chromosome"/>
</dbReference>
<evidence type="ECO:0000313" key="2">
    <source>
        <dbReference type="EMBL" id="AUH05545.1"/>
    </source>
</evidence>
<evidence type="ECO:0008006" key="5">
    <source>
        <dbReference type="Google" id="ProtNLM"/>
    </source>
</evidence>
<dbReference type="AlphaFoldDB" id="A0A2I5TLW3"/>
<dbReference type="EMBL" id="CP025085">
    <property type="protein sequence ID" value="AUH01224.1"/>
    <property type="molecule type" value="Genomic_DNA"/>
</dbReference>
<dbReference type="SUPFAM" id="SSF53901">
    <property type="entry name" value="Thiolase-like"/>
    <property type="match status" value="1"/>
</dbReference>
<reference evidence="2 3" key="1">
    <citation type="journal article" date="2013" name="Genome Announc.">
        <title>Draft genome sequence of Serratia sp. strain ATCC 39006, a model bacterium for analysis of the biosynthesis and regulation of prodigiosin, a carbapenem, and gas vesicles.</title>
        <authorList>
            <person name="Fineran P.C."/>
            <person name="Iglesias Cans M.C."/>
            <person name="Ramsay J.P."/>
            <person name="Wilf N.M."/>
            <person name="Cossyleon D."/>
            <person name="McNeil M.B."/>
            <person name="Williamson N.R."/>
            <person name="Monson R.E."/>
            <person name="Becher S.A."/>
            <person name="Stanton J.A."/>
            <person name="Brugger K."/>
            <person name="Brown S.D."/>
            <person name="Salmond G.P."/>
        </authorList>
    </citation>
    <scope>NUCLEOTIDE SEQUENCE [LARGE SCALE GENOMIC DNA]</scope>
    <source>
        <strain evidence="2">ATCC 39006</strain>
        <strain evidence="3">ATCC 39006 / SC 11482</strain>
    </source>
</reference>
<reference evidence="2" key="2">
    <citation type="submission" date="2013-09" db="EMBL/GenBank/DDBJ databases">
        <authorList>
            <person name="Wang G."/>
            <person name="Yang Y."/>
            <person name="Su Y."/>
        </authorList>
    </citation>
    <scope>NUCLEOTIDE SEQUENCE</scope>
    <source>
        <strain evidence="2">ATCC 39006</strain>
    </source>
</reference>
<reference evidence="1 4" key="3">
    <citation type="submission" date="2017-11" db="EMBL/GenBank/DDBJ databases">
        <title>Complete genome sequence of Serratia sp. ATCC 39006 LacA.</title>
        <authorList>
            <person name="Hampton H.G."/>
            <person name="Jackson S.A."/>
            <person name="Jauregui R."/>
            <person name="Poulter G.T.M."/>
            <person name="Salmond G.P.C."/>
            <person name="Fineran P.C."/>
        </authorList>
    </citation>
    <scope>NUCLEOTIDE SEQUENCE [LARGE SCALE GENOMIC DNA]</scope>
    <source>
        <strain evidence="1 4">ATCC 39006</strain>
    </source>
</reference>
<dbReference type="Proteomes" id="UP000233778">
    <property type="component" value="Chromosome"/>
</dbReference>
<dbReference type="STRING" id="104623.Ser39006_02238"/>
<protein>
    <recommendedName>
        <fullName evidence="5">3-oxoacyl-ACP synthase</fullName>
    </recommendedName>
</protein>
<evidence type="ECO:0000313" key="4">
    <source>
        <dbReference type="Proteomes" id="UP000233778"/>
    </source>
</evidence>
<keyword evidence="3" id="KW-1185">Reference proteome</keyword>
<dbReference type="RefSeq" id="WP_021015504.1">
    <property type="nucleotide sequence ID" value="NZ_CP025084.1"/>
</dbReference>
<proteinExistence type="predicted"/>
<dbReference type="KEGG" id="sera:Ser39006_016225"/>
<organism evidence="2 3">
    <name type="scientific">Serratia sp. (strain ATCC 39006)</name>
    <name type="common">Prodigiosinella confusarubida</name>
    <dbReference type="NCBI Taxonomy" id="104623"/>
    <lineage>
        <taxon>Bacteria</taxon>
        <taxon>Pseudomonadati</taxon>
        <taxon>Pseudomonadota</taxon>
        <taxon>Gammaproteobacteria</taxon>
        <taxon>Enterobacterales</taxon>
        <taxon>Pectobacteriaceae</taxon>
        <taxon>Prodigiosinella</taxon>
    </lineage>
</organism>
<reference evidence="2" key="4">
    <citation type="submission" date="2017-11" db="EMBL/GenBank/DDBJ databases">
        <title>Complete genome sequence of Serratia sp. ATCC 39006.</title>
        <authorList>
            <person name="Hampton H.G."/>
            <person name="Jackson S.A."/>
            <person name="Jauregui R."/>
            <person name="Poulter G.T.M."/>
            <person name="Salmond G.P.C."/>
            <person name="Fineran P.C."/>
        </authorList>
    </citation>
    <scope>NUCLEOTIDE SEQUENCE</scope>
    <source>
        <strain evidence="2">ATCC 39006</strain>
    </source>
</reference>
<evidence type="ECO:0000313" key="3">
    <source>
        <dbReference type="Proteomes" id="UP000017700"/>
    </source>
</evidence>
<dbReference type="EMBL" id="CP025084">
    <property type="protein sequence ID" value="AUH05545.1"/>
    <property type="molecule type" value="Genomic_DNA"/>
</dbReference>
<accession>A0A2I5TLW3</accession>
<dbReference type="InterPro" id="IPR016039">
    <property type="entry name" value="Thiolase-like"/>
</dbReference>
<evidence type="ECO:0000313" key="1">
    <source>
        <dbReference type="EMBL" id="AUH01224.1"/>
    </source>
</evidence>
<name>A0A2I5TLW3_SERS3</name>
<sequence>MDLYLDSAHIHCLTFTDQETFSLPATDRVEVVDAWLQAFYQANDRPWHATSSRAQAWIEGESRVTFTDIAGALISRLQPEVELSDLDVVILAHWTPDALMGCSVTNFILHQCHASQAFAFAVSDCGLAAPFTALELIDRYLPATQGKALLLIADQHLLMHESPTLDRLAGKDCGAALLFQRQAGRCRLKARWQQCGDDENTPAYFAAQLKQHAIKPESTLLITAEPQRHSAMAFTAMLTPQPALLCAAPFFELASVLQAEKPVAETLLLTCHRHNNCHVLAFSLEDVDEHH</sequence>